<proteinExistence type="predicted"/>
<name>A0A1H8YJW0_9PSEU</name>
<gene>
    <name evidence="2" type="ORF">SAMN04489732_12092</name>
</gene>
<dbReference type="AlphaFoldDB" id="A0A1H8YJW0"/>
<evidence type="ECO:0000313" key="2">
    <source>
        <dbReference type="EMBL" id="SEP52429.1"/>
    </source>
</evidence>
<protein>
    <submittedName>
        <fullName evidence="2">Uncharacterized protein</fullName>
    </submittedName>
</protein>
<evidence type="ECO:0000313" key="3">
    <source>
        <dbReference type="Proteomes" id="UP000198582"/>
    </source>
</evidence>
<feature type="region of interest" description="Disordered" evidence="1">
    <location>
        <begin position="1"/>
        <end position="38"/>
    </location>
</feature>
<dbReference type="Proteomes" id="UP000198582">
    <property type="component" value="Unassembled WGS sequence"/>
</dbReference>
<dbReference type="RefSeq" id="WP_091625673.1">
    <property type="nucleotide sequence ID" value="NZ_FOEF01000020.1"/>
</dbReference>
<keyword evidence="3" id="KW-1185">Reference proteome</keyword>
<reference evidence="2 3" key="1">
    <citation type="submission" date="2016-10" db="EMBL/GenBank/DDBJ databases">
        <authorList>
            <person name="de Groot N.N."/>
        </authorList>
    </citation>
    <scope>NUCLEOTIDE SEQUENCE [LARGE SCALE GENOMIC DNA]</scope>
    <source>
        <strain evidence="2 3">DSM 44993</strain>
    </source>
</reference>
<evidence type="ECO:0000256" key="1">
    <source>
        <dbReference type="SAM" id="MobiDB-lite"/>
    </source>
</evidence>
<accession>A0A1H8YJW0</accession>
<sequence>MNGEDGDEHWREFTEEYQDIRGLPTSPEDNSRIEPAPARAEHDDLVAIALRAVEALELTAEKMVALATVLGELMEAGGPDNAAAYAEYQRKALTIAAEIPRAVIRQCAQEIQRMLDERRLALDED</sequence>
<organism evidence="2 3">
    <name type="scientific">Amycolatopsis saalfeldensis</name>
    <dbReference type="NCBI Taxonomy" id="394193"/>
    <lineage>
        <taxon>Bacteria</taxon>
        <taxon>Bacillati</taxon>
        <taxon>Actinomycetota</taxon>
        <taxon>Actinomycetes</taxon>
        <taxon>Pseudonocardiales</taxon>
        <taxon>Pseudonocardiaceae</taxon>
        <taxon>Amycolatopsis</taxon>
    </lineage>
</organism>
<dbReference type="EMBL" id="FOEF01000020">
    <property type="protein sequence ID" value="SEP52429.1"/>
    <property type="molecule type" value="Genomic_DNA"/>
</dbReference>